<dbReference type="InterPro" id="IPR011333">
    <property type="entry name" value="SKP1/BTB/POZ_sf"/>
</dbReference>
<dbReference type="CDD" id="cd18186">
    <property type="entry name" value="BTB_POZ_ZBTB_KLHL-like"/>
    <property type="match status" value="1"/>
</dbReference>
<reference evidence="2" key="1">
    <citation type="submission" date="2023-10" db="EMBL/GenBank/DDBJ databases">
        <title>Genome assembly of Pristionchus species.</title>
        <authorList>
            <person name="Yoshida K."/>
            <person name="Sommer R.J."/>
        </authorList>
    </citation>
    <scope>NUCLEOTIDE SEQUENCE</scope>
    <source>
        <strain evidence="2">RS5133</strain>
    </source>
</reference>
<dbReference type="AlphaFoldDB" id="A0AAV5WVH9"/>
<evidence type="ECO:0000259" key="1">
    <source>
        <dbReference type="PROSITE" id="PS50097"/>
    </source>
</evidence>
<gene>
    <name evidence="2" type="ORF">PFISCL1PPCAC_25991</name>
</gene>
<feature type="non-terminal residue" evidence="2">
    <location>
        <position position="1"/>
    </location>
</feature>
<dbReference type="SUPFAM" id="SSF54695">
    <property type="entry name" value="POZ domain"/>
    <property type="match status" value="1"/>
</dbReference>
<dbReference type="EMBL" id="BTSY01000006">
    <property type="protein sequence ID" value="GMT34694.1"/>
    <property type="molecule type" value="Genomic_DNA"/>
</dbReference>
<dbReference type="PANTHER" id="PTHR22744:SF14">
    <property type="entry name" value="BTB DOMAIN-CONTAINING PROTEIN-RELATED"/>
    <property type="match status" value="1"/>
</dbReference>
<dbReference type="InterPro" id="IPR000210">
    <property type="entry name" value="BTB/POZ_dom"/>
</dbReference>
<dbReference type="PANTHER" id="PTHR22744">
    <property type="entry name" value="HELIX LOOP HELIX PROTEIN 21-RELATED"/>
    <property type="match status" value="1"/>
</dbReference>
<feature type="domain" description="BTB" evidence="1">
    <location>
        <begin position="43"/>
        <end position="106"/>
    </location>
</feature>
<sequence length="298" mass="33579">SSFWTNPSNATSTFWSNPSNDKPFLTGKPPYLPQPTYIYSDCLLVGATTIAVCRELLALQSEFFTTLFYGPYMEKSQDVKEIKEVPEEAFIRFIQTLHKGALSSVESALDALVFCDRFMVPRLAQKVLPYLQERSLAVDQLPHALTTVDQVANNEEIMKWVLDQFPSKAKLIEVVHDTVPHLSSRTIQICLEVIAHLDELSERTKYSKIKTMLPSSDSGPGQNWIGIHLTCYDASGKIIDADEAYYAVQHYNQRIHLWDLIPDRYSSVVVNGSKYAKNAEVPYTGMNGEIVPVSAYCN</sequence>
<dbReference type="Gene3D" id="3.30.710.10">
    <property type="entry name" value="Potassium Channel Kv1.1, Chain A"/>
    <property type="match status" value="1"/>
</dbReference>
<protein>
    <recommendedName>
        <fullName evidence="1">BTB domain-containing protein</fullName>
    </recommendedName>
</protein>
<name>A0AAV5WVH9_9BILA</name>
<dbReference type="Proteomes" id="UP001432322">
    <property type="component" value="Unassembled WGS sequence"/>
</dbReference>
<comment type="caution">
    <text evidence="2">The sequence shown here is derived from an EMBL/GenBank/DDBJ whole genome shotgun (WGS) entry which is preliminary data.</text>
</comment>
<dbReference type="SMART" id="SM00225">
    <property type="entry name" value="BTB"/>
    <property type="match status" value="1"/>
</dbReference>
<dbReference type="Pfam" id="PF00651">
    <property type="entry name" value="BTB"/>
    <property type="match status" value="1"/>
</dbReference>
<organism evidence="2 3">
    <name type="scientific">Pristionchus fissidentatus</name>
    <dbReference type="NCBI Taxonomy" id="1538716"/>
    <lineage>
        <taxon>Eukaryota</taxon>
        <taxon>Metazoa</taxon>
        <taxon>Ecdysozoa</taxon>
        <taxon>Nematoda</taxon>
        <taxon>Chromadorea</taxon>
        <taxon>Rhabditida</taxon>
        <taxon>Rhabditina</taxon>
        <taxon>Diplogasteromorpha</taxon>
        <taxon>Diplogasteroidea</taxon>
        <taxon>Neodiplogasteridae</taxon>
        <taxon>Pristionchus</taxon>
    </lineage>
</organism>
<evidence type="ECO:0000313" key="3">
    <source>
        <dbReference type="Proteomes" id="UP001432322"/>
    </source>
</evidence>
<evidence type="ECO:0000313" key="2">
    <source>
        <dbReference type="EMBL" id="GMT34694.1"/>
    </source>
</evidence>
<keyword evidence="3" id="KW-1185">Reference proteome</keyword>
<dbReference type="PROSITE" id="PS50097">
    <property type="entry name" value="BTB"/>
    <property type="match status" value="1"/>
</dbReference>
<proteinExistence type="predicted"/>
<accession>A0AAV5WVH9</accession>